<evidence type="ECO:0000259" key="2">
    <source>
        <dbReference type="Pfam" id="PF23953"/>
    </source>
</evidence>
<dbReference type="STRING" id="240176.D6RMM7"/>
<evidence type="ECO:0000256" key="1">
    <source>
        <dbReference type="SAM" id="MobiDB-lite"/>
    </source>
</evidence>
<accession>D6RMM7</accession>
<keyword evidence="4" id="KW-1185">Reference proteome</keyword>
<feature type="compositionally biased region" description="Acidic residues" evidence="1">
    <location>
        <begin position="159"/>
        <end position="187"/>
    </location>
</feature>
<dbReference type="Gene3D" id="1.25.40.470">
    <property type="match status" value="1"/>
</dbReference>
<comment type="caution">
    <text evidence="3">The sequence shown here is derived from an EMBL/GenBank/DDBJ whole genome shotgun (WGS) entry which is preliminary data.</text>
</comment>
<proteinExistence type="predicted"/>
<dbReference type="eggNOG" id="KOG0276">
    <property type="taxonomic scope" value="Eukaryota"/>
</dbReference>
<dbReference type="Pfam" id="PF23953">
    <property type="entry name" value="TPR_COPA_B"/>
    <property type="match status" value="1"/>
</dbReference>
<dbReference type="GeneID" id="9379512"/>
<feature type="region of interest" description="Disordered" evidence="1">
    <location>
        <begin position="148"/>
        <end position="187"/>
    </location>
</feature>
<protein>
    <recommendedName>
        <fullName evidence="2">COPA/B TPR domain-containing protein</fullName>
    </recommendedName>
</protein>
<dbReference type="OrthoDB" id="10261470at2759"/>
<dbReference type="InParanoid" id="D6RMM7"/>
<reference evidence="3 4" key="1">
    <citation type="journal article" date="2010" name="Proc. Natl. Acad. Sci. U.S.A.">
        <title>Insights into evolution of multicellular fungi from the assembled chromosomes of the mushroom Coprinopsis cinerea (Coprinus cinereus).</title>
        <authorList>
            <person name="Stajich J.E."/>
            <person name="Wilke S.K."/>
            <person name="Ahren D."/>
            <person name="Au C.H."/>
            <person name="Birren B.W."/>
            <person name="Borodovsky M."/>
            <person name="Burns C."/>
            <person name="Canback B."/>
            <person name="Casselton L.A."/>
            <person name="Cheng C.K."/>
            <person name="Deng J."/>
            <person name="Dietrich F.S."/>
            <person name="Fargo D.C."/>
            <person name="Farman M.L."/>
            <person name="Gathman A.C."/>
            <person name="Goldberg J."/>
            <person name="Guigo R."/>
            <person name="Hoegger P.J."/>
            <person name="Hooker J.B."/>
            <person name="Huggins A."/>
            <person name="James T.Y."/>
            <person name="Kamada T."/>
            <person name="Kilaru S."/>
            <person name="Kodira C."/>
            <person name="Kues U."/>
            <person name="Kupfer D."/>
            <person name="Kwan H.S."/>
            <person name="Lomsadze A."/>
            <person name="Li W."/>
            <person name="Lilly W.W."/>
            <person name="Ma L.J."/>
            <person name="Mackey A.J."/>
            <person name="Manning G."/>
            <person name="Martin F."/>
            <person name="Muraguchi H."/>
            <person name="Natvig D.O."/>
            <person name="Palmerini H."/>
            <person name="Ramesh M.A."/>
            <person name="Rehmeyer C.J."/>
            <person name="Roe B.A."/>
            <person name="Shenoy N."/>
            <person name="Stanke M."/>
            <person name="Ter-Hovhannisyan V."/>
            <person name="Tunlid A."/>
            <person name="Velagapudi R."/>
            <person name="Vision T.J."/>
            <person name="Zeng Q."/>
            <person name="Zolan M.E."/>
            <person name="Pukkila P.J."/>
        </authorList>
    </citation>
    <scope>NUCLEOTIDE SEQUENCE [LARGE SCALE GENOMIC DNA]</scope>
    <source>
        <strain evidence="4">Okayama-7 / 130 / ATCC MYA-4618 / FGSC 9003</strain>
    </source>
</reference>
<name>D6RMM7_COPC7</name>
<feature type="compositionally biased region" description="Basic and acidic residues" evidence="1">
    <location>
        <begin position="148"/>
        <end position="158"/>
    </location>
</feature>
<organism evidence="3 4">
    <name type="scientific">Coprinopsis cinerea (strain Okayama-7 / 130 / ATCC MYA-4618 / FGSC 9003)</name>
    <name type="common">Inky cap fungus</name>
    <name type="synonym">Hormographiella aspergillata</name>
    <dbReference type="NCBI Taxonomy" id="240176"/>
    <lineage>
        <taxon>Eukaryota</taxon>
        <taxon>Fungi</taxon>
        <taxon>Dikarya</taxon>
        <taxon>Basidiomycota</taxon>
        <taxon>Agaricomycotina</taxon>
        <taxon>Agaricomycetes</taxon>
        <taxon>Agaricomycetidae</taxon>
        <taxon>Agaricales</taxon>
        <taxon>Agaricineae</taxon>
        <taxon>Psathyrellaceae</taxon>
        <taxon>Coprinopsis</taxon>
    </lineage>
</organism>
<dbReference type="HOGENOM" id="CLU_1447603_0_0_1"/>
<gene>
    <name evidence="3" type="ORF">CC1G_14736</name>
</gene>
<dbReference type="VEuPathDB" id="FungiDB:CC1G_14736"/>
<sequence length="187" mass="20718">MLGSGDVLFDGPGCRVRAKRDRALSVWRFDLARESFEQAGDLGSLLLLLLSQGDRKGLQGLVKLAEEKGQNNLAFATLLQLGDTKGCVDLLIKTQRVPEAALFARTYAPSLVPSAVKAWKADLTAKGRPKIAEGIADPDEHKELFEEGWEEALRHEKEGVDEDEDDDEDDEDEDDDDDDDDEESDEE</sequence>
<dbReference type="InterPro" id="IPR056176">
    <property type="entry name" value="TPR_COPA_B"/>
</dbReference>
<dbReference type="Proteomes" id="UP000001861">
    <property type="component" value="Unassembled WGS sequence"/>
</dbReference>
<dbReference type="AlphaFoldDB" id="D6RMM7"/>
<feature type="domain" description="COPA/B TPR" evidence="2">
    <location>
        <begin position="21"/>
        <end position="120"/>
    </location>
</feature>
<dbReference type="RefSeq" id="XP_002911307.1">
    <property type="nucleotide sequence ID" value="XM_002911261.1"/>
</dbReference>
<evidence type="ECO:0000313" key="4">
    <source>
        <dbReference type="Proteomes" id="UP000001861"/>
    </source>
</evidence>
<dbReference type="KEGG" id="cci:CC1G_14736"/>
<dbReference type="EMBL" id="AACS02000005">
    <property type="protein sequence ID" value="EFI27813.1"/>
    <property type="molecule type" value="Genomic_DNA"/>
</dbReference>
<evidence type="ECO:0000313" key="3">
    <source>
        <dbReference type="EMBL" id="EFI27813.1"/>
    </source>
</evidence>